<proteinExistence type="predicted"/>
<name>A0ABS8P4W2_9PSEU</name>
<gene>
    <name evidence="1" type="ORF">LQ327_01665</name>
</gene>
<dbReference type="Proteomes" id="UP001199469">
    <property type="component" value="Unassembled WGS sequence"/>
</dbReference>
<dbReference type="EMBL" id="JAJNDB010000001">
    <property type="protein sequence ID" value="MCD2192099.1"/>
    <property type="molecule type" value="Genomic_DNA"/>
</dbReference>
<comment type="caution">
    <text evidence="1">The sequence shown here is derived from an EMBL/GenBank/DDBJ whole genome shotgun (WGS) entry which is preliminary data.</text>
</comment>
<dbReference type="RefSeq" id="WP_230729790.1">
    <property type="nucleotide sequence ID" value="NZ_JAJNDB010000001.1"/>
</dbReference>
<accession>A0ABS8P4W2</accession>
<evidence type="ECO:0000313" key="1">
    <source>
        <dbReference type="EMBL" id="MCD2192099.1"/>
    </source>
</evidence>
<reference evidence="1 2" key="1">
    <citation type="submission" date="2021-11" db="EMBL/GenBank/DDBJ databases">
        <title>Draft genome sequence of Actinomycetospora sp. SF1 isolated from the rhizosphere soil.</title>
        <authorList>
            <person name="Duangmal K."/>
            <person name="Chantavorakit T."/>
        </authorList>
    </citation>
    <scope>NUCLEOTIDE SEQUENCE [LARGE SCALE GENOMIC DNA]</scope>
    <source>
        <strain evidence="1 2">TBRC 5722</strain>
    </source>
</reference>
<protein>
    <recommendedName>
        <fullName evidence="3">DUF222 domain-containing protein</fullName>
    </recommendedName>
</protein>
<keyword evidence="2" id="KW-1185">Reference proteome</keyword>
<sequence>MELERAVARADSGYVAQQRDWLLSEDPDLDHLRGRPEFKDFEATTFGSIGAAVERGPDIHMWEQSTYVARFISSAANQMAGLWRGRQGLTSFSGDDLKTWIDEEMAGWRLAEQLAQDGRDSRTRQEVGAEIRRTGRLPEMDNPLVAHPDFTDRFLDRQLTSMKGNGESNLLAVRRIKPGAAISVGERISAAINEADGRLEQLMTILRANDGDTEEVCCLLARRSVMEEEERHLRGQVARWSAEPSSSATLESVGRWAKISKDRWLALAEWFDDDLLGHGSLTDRQACFAESLPPKTRADLLVQHNRVPGKSLIWPGPRTKNEGLLKRLRQRAGD</sequence>
<evidence type="ECO:0008006" key="3">
    <source>
        <dbReference type="Google" id="ProtNLM"/>
    </source>
</evidence>
<organism evidence="1 2">
    <name type="scientific">Actinomycetospora endophytica</name>
    <dbReference type="NCBI Taxonomy" id="2291215"/>
    <lineage>
        <taxon>Bacteria</taxon>
        <taxon>Bacillati</taxon>
        <taxon>Actinomycetota</taxon>
        <taxon>Actinomycetes</taxon>
        <taxon>Pseudonocardiales</taxon>
        <taxon>Pseudonocardiaceae</taxon>
        <taxon>Actinomycetospora</taxon>
    </lineage>
</organism>
<evidence type="ECO:0000313" key="2">
    <source>
        <dbReference type="Proteomes" id="UP001199469"/>
    </source>
</evidence>